<comment type="similarity">
    <text evidence="1">Belongs to the peptidase C40 family.</text>
</comment>
<evidence type="ECO:0000256" key="2">
    <source>
        <dbReference type="ARBA" id="ARBA00022670"/>
    </source>
</evidence>
<dbReference type="AlphaFoldDB" id="A0A5D0XPM2"/>
<reference evidence="8 9" key="1">
    <citation type="submission" date="2019-08" db="EMBL/GenBank/DDBJ databases">
        <title>Genone of Arthrobacter echini P9.</title>
        <authorList>
            <person name="Bowman J.P."/>
        </authorList>
    </citation>
    <scope>NUCLEOTIDE SEQUENCE [LARGE SCALE GENOMIC DNA]</scope>
    <source>
        <strain evidence="8 9">P9</strain>
    </source>
</reference>
<keyword evidence="2" id="KW-0645">Protease</keyword>
<dbReference type="PROSITE" id="PS51935">
    <property type="entry name" value="NLPC_P60"/>
    <property type="match status" value="1"/>
</dbReference>
<evidence type="ECO:0000256" key="5">
    <source>
        <dbReference type="SAM" id="MobiDB-lite"/>
    </source>
</evidence>
<dbReference type="GO" id="GO:0006508">
    <property type="term" value="P:proteolysis"/>
    <property type="evidence" value="ECO:0007669"/>
    <property type="project" value="UniProtKB-KW"/>
</dbReference>
<dbReference type="GO" id="GO:0008234">
    <property type="term" value="F:cysteine-type peptidase activity"/>
    <property type="evidence" value="ECO:0007669"/>
    <property type="project" value="UniProtKB-KW"/>
</dbReference>
<feature type="region of interest" description="Disordered" evidence="5">
    <location>
        <begin position="29"/>
        <end position="70"/>
    </location>
</feature>
<evidence type="ECO:0000256" key="3">
    <source>
        <dbReference type="ARBA" id="ARBA00022801"/>
    </source>
</evidence>
<feature type="signal peptide" evidence="6">
    <location>
        <begin position="1"/>
        <end position="26"/>
    </location>
</feature>
<evidence type="ECO:0000313" key="9">
    <source>
        <dbReference type="Proteomes" id="UP000323410"/>
    </source>
</evidence>
<proteinExistence type="inferred from homology"/>
<gene>
    <name evidence="8" type="ORF">FQ377_10685</name>
</gene>
<dbReference type="SUPFAM" id="SSF54001">
    <property type="entry name" value="Cysteine proteinases"/>
    <property type="match status" value="1"/>
</dbReference>
<name>A0A5D0XPM2_9MICC</name>
<organism evidence="8 9">
    <name type="scientific">Arthrobacter echini</name>
    <dbReference type="NCBI Taxonomy" id="1529066"/>
    <lineage>
        <taxon>Bacteria</taxon>
        <taxon>Bacillati</taxon>
        <taxon>Actinomycetota</taxon>
        <taxon>Actinomycetes</taxon>
        <taxon>Micrococcales</taxon>
        <taxon>Micrococcaceae</taxon>
        <taxon>Arthrobacter</taxon>
    </lineage>
</organism>
<evidence type="ECO:0000256" key="6">
    <source>
        <dbReference type="SAM" id="SignalP"/>
    </source>
</evidence>
<dbReference type="Proteomes" id="UP000323410">
    <property type="component" value="Unassembled WGS sequence"/>
</dbReference>
<dbReference type="RefSeq" id="WP_148601261.1">
    <property type="nucleotide sequence ID" value="NZ_VSLD01000005.1"/>
</dbReference>
<keyword evidence="4" id="KW-0788">Thiol protease</keyword>
<dbReference type="Gene3D" id="3.90.1720.10">
    <property type="entry name" value="endopeptidase domain like (from Nostoc punctiforme)"/>
    <property type="match status" value="1"/>
</dbReference>
<dbReference type="OrthoDB" id="9815778at2"/>
<feature type="chain" id="PRO_5022731067" evidence="6">
    <location>
        <begin position="27"/>
        <end position="270"/>
    </location>
</feature>
<dbReference type="InterPro" id="IPR038765">
    <property type="entry name" value="Papain-like_cys_pep_sf"/>
</dbReference>
<accession>A0A5D0XPM2</accession>
<feature type="domain" description="NlpC/P60" evidence="7">
    <location>
        <begin position="112"/>
        <end position="238"/>
    </location>
</feature>
<dbReference type="InterPro" id="IPR000064">
    <property type="entry name" value="NLP_P60_dom"/>
</dbReference>
<comment type="caution">
    <text evidence="8">The sequence shown here is derived from an EMBL/GenBank/DDBJ whole genome shotgun (WGS) entry which is preliminary data.</text>
</comment>
<keyword evidence="9" id="KW-1185">Reference proteome</keyword>
<dbReference type="PANTHER" id="PTHR47359">
    <property type="entry name" value="PEPTIDOGLYCAN DL-ENDOPEPTIDASE CWLO"/>
    <property type="match status" value="1"/>
</dbReference>
<dbReference type="PANTHER" id="PTHR47359:SF3">
    <property type="entry name" value="NLP_P60 DOMAIN-CONTAINING PROTEIN-RELATED"/>
    <property type="match status" value="1"/>
</dbReference>
<keyword evidence="3" id="KW-0378">Hydrolase</keyword>
<keyword evidence="6" id="KW-0732">Signal</keyword>
<dbReference type="EMBL" id="VSLD01000005">
    <property type="protein sequence ID" value="TYC98363.1"/>
    <property type="molecule type" value="Genomic_DNA"/>
</dbReference>
<evidence type="ECO:0000259" key="7">
    <source>
        <dbReference type="PROSITE" id="PS51935"/>
    </source>
</evidence>
<protein>
    <submittedName>
        <fullName evidence="8">NlpC/P60 family protein</fullName>
    </submittedName>
</protein>
<feature type="compositionally biased region" description="Low complexity" evidence="5">
    <location>
        <begin position="29"/>
        <end position="68"/>
    </location>
</feature>
<evidence type="ECO:0000313" key="8">
    <source>
        <dbReference type="EMBL" id="TYC98363.1"/>
    </source>
</evidence>
<evidence type="ECO:0000256" key="1">
    <source>
        <dbReference type="ARBA" id="ARBA00007074"/>
    </source>
</evidence>
<evidence type="ECO:0000256" key="4">
    <source>
        <dbReference type="ARBA" id="ARBA00022807"/>
    </source>
</evidence>
<dbReference type="InterPro" id="IPR051794">
    <property type="entry name" value="PG_Endopeptidase_C40"/>
</dbReference>
<dbReference type="Pfam" id="PF00877">
    <property type="entry name" value="NLPC_P60"/>
    <property type="match status" value="1"/>
</dbReference>
<sequence>MMTDAVSRVQQIQSTLGMLAAPAVRAASSSTTATGAGTTAAGTSSTSATTRTAPSAPATPGGSPAGTSKGAVASGELFADALAEATAPAVVEEIAPAPAADPAPDVVPAPSSSDADRLIAAAKAYEGVPYVWGGTDPAVGLDCSGFLQRAFADIGIEIPRVTWDQMNAGTQVPSLAEAQPGDLLFSFDGGHVSMYLGDGKAIDAPQPGSNVAVRDMWETDANITTIRRILPGGSASVAPAPASAATALVSDPAVDEALATQAAFLASMAR</sequence>